<evidence type="ECO:0000313" key="3">
    <source>
        <dbReference type="Proteomes" id="UP001551695"/>
    </source>
</evidence>
<comment type="caution">
    <text evidence="2">The sequence shown here is derived from an EMBL/GenBank/DDBJ whole genome shotgun (WGS) entry which is preliminary data.</text>
</comment>
<evidence type="ECO:0000256" key="1">
    <source>
        <dbReference type="SAM" id="SignalP"/>
    </source>
</evidence>
<protein>
    <submittedName>
        <fullName evidence="2">Uncharacterized protein</fullName>
    </submittedName>
</protein>
<proteinExistence type="predicted"/>
<keyword evidence="3" id="KW-1185">Reference proteome</keyword>
<dbReference type="EMBL" id="JBFAKC010000008">
    <property type="protein sequence ID" value="MEV0709695.1"/>
    <property type="molecule type" value="Genomic_DNA"/>
</dbReference>
<sequence length="153" mass="15746">MKVRTVFGAAIVAVGVSAGAFSTGVGTAGADTVDRADVICWGLSPNIVDLPYAGRIAAYQWDATPGRPTIEITSAQPSIWGYQTNPAIRWTNLATGETGEAVGSGRVGLGSTNPVFFLHLPTGAGPVRVDLTTVNAGPIQVPPVRCSGVIDIR</sequence>
<dbReference type="RefSeq" id="WP_357785430.1">
    <property type="nucleotide sequence ID" value="NZ_JBFAKC010000008.1"/>
</dbReference>
<accession>A0ABV3FW92</accession>
<feature type="signal peptide" evidence="1">
    <location>
        <begin position="1"/>
        <end position="20"/>
    </location>
</feature>
<feature type="chain" id="PRO_5046161296" evidence="1">
    <location>
        <begin position="21"/>
        <end position="153"/>
    </location>
</feature>
<keyword evidence="1" id="KW-0732">Signal</keyword>
<name>A0ABV3FW92_9NOCA</name>
<reference evidence="2 3" key="1">
    <citation type="submission" date="2024-06" db="EMBL/GenBank/DDBJ databases">
        <title>The Natural Products Discovery Center: Release of the First 8490 Sequenced Strains for Exploring Actinobacteria Biosynthetic Diversity.</title>
        <authorList>
            <person name="Kalkreuter E."/>
            <person name="Kautsar S.A."/>
            <person name="Yang D."/>
            <person name="Bader C.D."/>
            <person name="Teijaro C.N."/>
            <person name="Fluegel L."/>
            <person name="Davis C.M."/>
            <person name="Simpson J.R."/>
            <person name="Lauterbach L."/>
            <person name="Steele A.D."/>
            <person name="Gui C."/>
            <person name="Meng S."/>
            <person name="Li G."/>
            <person name="Viehrig K."/>
            <person name="Ye F."/>
            <person name="Su P."/>
            <person name="Kiefer A.F."/>
            <person name="Nichols A."/>
            <person name="Cepeda A.J."/>
            <person name="Yan W."/>
            <person name="Fan B."/>
            <person name="Jiang Y."/>
            <person name="Adhikari A."/>
            <person name="Zheng C.-J."/>
            <person name="Schuster L."/>
            <person name="Cowan T.M."/>
            <person name="Smanski M.J."/>
            <person name="Chevrette M.G."/>
            <person name="De Carvalho L.P.S."/>
            <person name="Shen B."/>
        </authorList>
    </citation>
    <scope>NUCLEOTIDE SEQUENCE [LARGE SCALE GENOMIC DNA]</scope>
    <source>
        <strain evidence="2 3">NPDC050403</strain>
    </source>
</reference>
<organism evidence="2 3">
    <name type="scientific">Nocardia aurea</name>
    <dbReference type="NCBI Taxonomy" id="2144174"/>
    <lineage>
        <taxon>Bacteria</taxon>
        <taxon>Bacillati</taxon>
        <taxon>Actinomycetota</taxon>
        <taxon>Actinomycetes</taxon>
        <taxon>Mycobacteriales</taxon>
        <taxon>Nocardiaceae</taxon>
        <taxon>Nocardia</taxon>
    </lineage>
</organism>
<evidence type="ECO:0000313" key="2">
    <source>
        <dbReference type="EMBL" id="MEV0709695.1"/>
    </source>
</evidence>
<dbReference type="Proteomes" id="UP001551695">
    <property type="component" value="Unassembled WGS sequence"/>
</dbReference>
<gene>
    <name evidence="2" type="ORF">AB0I48_19200</name>
</gene>